<dbReference type="Pfam" id="PF00133">
    <property type="entry name" value="tRNA-synt_1"/>
    <property type="match status" value="2"/>
</dbReference>
<dbReference type="FunFam" id="1.10.730.10:FF:000002">
    <property type="entry name" value="Leucine--tRNA ligase"/>
    <property type="match status" value="1"/>
</dbReference>
<dbReference type="PROSITE" id="PS00178">
    <property type="entry name" value="AA_TRNA_LIGASE_I"/>
    <property type="match status" value="1"/>
</dbReference>
<evidence type="ECO:0000313" key="14">
    <source>
        <dbReference type="Proteomes" id="UP000030693"/>
    </source>
</evidence>
<comment type="similarity">
    <text evidence="1 10">Belongs to the class-I aminoacyl-tRNA synthetase family.</text>
</comment>
<dbReference type="InterPro" id="IPR014729">
    <property type="entry name" value="Rossmann-like_a/b/a_fold"/>
</dbReference>
<sequence length="963" mass="105534">MLRSSSGLLRLGLLRGAAPAARARAPLPWMSGAPARPLRPLAGALFSSDAYHYHPGPIETKWQAIWKKADAEVAAAGGSEPLFNSMAGKKYVLSMFPYPSGHLHMGHVRVYTISDVVARFARQQGLNVLHPIGFDAFGLPAENAAIERGIAPAEWTRRNTAHMREQLRTLGIQFDWDRELSTCDPGYYRWTQWLFAELFRKGLAYRQEAAVNWDPVDCTVLANEQVDAEGRSWRSGALVERRQLRQWFVRTTSFADDLLHDLESVDWPENVKQMQRNWITYGRYAVTLPAVDVAPGLVAALAAGTGTGAGRGTPSKTPPPAMEVSVASLLELDAAGFVVVGPGHPLAEAARALDPEGATGQAVSRLAEALAAGGPVDEDPATANMAGVLLPGVTVTSPLDKHRRLPVYVAAYADILGRRQDHALAGADGVADGEADLEKVHLPRAFLGTAGCSLAVAFAREHGLDLPADRPLRGSAAHARRQEVFRALDRDRRIRHPLRLRDWLISRQRFWGCPIPVVYCQDRCAGSGEEGAVPVPDAQLPVSFPESSSPEKLAGRSLGQLLEEWRHTTCPCCNGPALRETDTMDTFVDSSWYFMRYCDPHNDKQIFDPKQVNQWMPVDIYVGGVEHAILHLLYARFITKFLHSEGHIESTVEPFQKLLVQGLVNGATYKSPVTGAYLKPHEVDMTVDPPVDIASGQPAAMTFEKMSKSKYNGVDPEVAVSAFGADTVRVFILFKAPYEQVLEWDDKAVAGPARWLRRVWALASEHAEGVHAAGGPPAPPAASPADRSSALLQLRALTHSTVERITRTLSETYTFNLAISDLMKLTNALAEVAEEDRRSPEYHEGVVHLLQMLAPFAPHISSELWETIHPGESITEAGWPKVDQKAIRDAVELVDITLPVMINGKNRGRVVYTPGQLDGKALQQHVEALARAVPTINGHLADQTIDKVIFVPGRLLNFVLEKK</sequence>
<keyword evidence="7 10" id="KW-0030">Aminoacyl-tRNA synthetase</keyword>
<dbReference type="CDD" id="cd07958">
    <property type="entry name" value="Anticodon_Ia_Leu_BEm"/>
    <property type="match status" value="1"/>
</dbReference>
<dbReference type="InterPro" id="IPR002300">
    <property type="entry name" value="aa-tRNA-synth_Ia"/>
</dbReference>
<keyword evidence="5 10" id="KW-0067">ATP-binding</keyword>
<keyword evidence="3 10" id="KW-0436">Ligase</keyword>
<dbReference type="PANTHER" id="PTHR43740:SF2">
    <property type="entry name" value="LEUCINE--TRNA LIGASE, MITOCHONDRIAL"/>
    <property type="match status" value="1"/>
</dbReference>
<organism evidence="13">
    <name type="scientific">Fonticula alba</name>
    <name type="common">Slime mold</name>
    <dbReference type="NCBI Taxonomy" id="691883"/>
    <lineage>
        <taxon>Eukaryota</taxon>
        <taxon>Rotosphaerida</taxon>
        <taxon>Fonticulaceae</taxon>
        <taxon>Fonticula</taxon>
    </lineage>
</organism>
<dbReference type="InterPro" id="IPR002302">
    <property type="entry name" value="Leu-tRNA-ligase"/>
</dbReference>
<dbReference type="EMBL" id="KB932202">
    <property type="protein sequence ID" value="KCV72016.1"/>
    <property type="molecule type" value="Genomic_DNA"/>
</dbReference>
<dbReference type="SUPFAM" id="SSF47323">
    <property type="entry name" value="Anticodon-binding domain of a subclass of class I aminoacyl-tRNA synthetases"/>
    <property type="match status" value="1"/>
</dbReference>
<dbReference type="InterPro" id="IPR001412">
    <property type="entry name" value="aa-tRNA-synth_I_CS"/>
</dbReference>
<dbReference type="GO" id="GO:0004823">
    <property type="term" value="F:leucine-tRNA ligase activity"/>
    <property type="evidence" value="ECO:0007669"/>
    <property type="project" value="UniProtKB-EC"/>
</dbReference>
<dbReference type="PRINTS" id="PR00985">
    <property type="entry name" value="TRNASYNTHLEU"/>
</dbReference>
<evidence type="ECO:0000256" key="6">
    <source>
        <dbReference type="ARBA" id="ARBA00022917"/>
    </source>
</evidence>
<dbReference type="GO" id="GO:0006429">
    <property type="term" value="P:leucyl-tRNA aminoacylation"/>
    <property type="evidence" value="ECO:0007669"/>
    <property type="project" value="InterPro"/>
</dbReference>
<dbReference type="GO" id="GO:0005524">
    <property type="term" value="F:ATP binding"/>
    <property type="evidence" value="ECO:0007669"/>
    <property type="project" value="UniProtKB-KW"/>
</dbReference>
<evidence type="ECO:0000259" key="11">
    <source>
        <dbReference type="Pfam" id="PF00133"/>
    </source>
</evidence>
<evidence type="ECO:0000256" key="10">
    <source>
        <dbReference type="RuleBase" id="RU363035"/>
    </source>
</evidence>
<evidence type="ECO:0000256" key="5">
    <source>
        <dbReference type="ARBA" id="ARBA00022840"/>
    </source>
</evidence>
<evidence type="ECO:0000256" key="3">
    <source>
        <dbReference type="ARBA" id="ARBA00022598"/>
    </source>
</evidence>
<evidence type="ECO:0000259" key="12">
    <source>
        <dbReference type="Pfam" id="PF08264"/>
    </source>
</evidence>
<dbReference type="InterPro" id="IPR013155">
    <property type="entry name" value="M/V/L/I-tRNA-synth_anticd-bd"/>
</dbReference>
<evidence type="ECO:0000256" key="9">
    <source>
        <dbReference type="ARBA" id="ARBA00047469"/>
    </source>
</evidence>
<reference evidence="13" key="1">
    <citation type="submission" date="2013-04" db="EMBL/GenBank/DDBJ databases">
        <title>The Genome Sequence of Fonticula alba ATCC 38817.</title>
        <authorList>
            <consortium name="The Broad Institute Genomics Platform"/>
            <person name="Russ C."/>
            <person name="Cuomo C."/>
            <person name="Burger G."/>
            <person name="Gray M.W."/>
            <person name="Holland P.W.H."/>
            <person name="King N."/>
            <person name="Lang F.B.F."/>
            <person name="Roger A.J."/>
            <person name="Ruiz-Trillo I."/>
            <person name="Brown M."/>
            <person name="Walker B."/>
            <person name="Young S."/>
            <person name="Zeng Q."/>
            <person name="Gargeya S."/>
            <person name="Fitzgerald M."/>
            <person name="Haas B."/>
            <person name="Abouelleil A."/>
            <person name="Allen A.W."/>
            <person name="Alvarado L."/>
            <person name="Arachchi H.M."/>
            <person name="Berlin A.M."/>
            <person name="Chapman S.B."/>
            <person name="Gainer-Dewar J."/>
            <person name="Goldberg J."/>
            <person name="Griggs A."/>
            <person name="Gujja S."/>
            <person name="Hansen M."/>
            <person name="Howarth C."/>
            <person name="Imamovic A."/>
            <person name="Ireland A."/>
            <person name="Larimer J."/>
            <person name="McCowan C."/>
            <person name="Murphy C."/>
            <person name="Pearson M."/>
            <person name="Poon T.W."/>
            <person name="Priest M."/>
            <person name="Roberts A."/>
            <person name="Saif S."/>
            <person name="Shea T."/>
            <person name="Sisk P."/>
            <person name="Sykes S."/>
            <person name="Wortman J."/>
            <person name="Nusbaum C."/>
            <person name="Birren B."/>
        </authorList>
    </citation>
    <scope>NUCLEOTIDE SEQUENCE [LARGE SCALE GENOMIC DNA]</scope>
    <source>
        <strain evidence="13">ATCC 38817</strain>
    </source>
</reference>
<dbReference type="InterPro" id="IPR009080">
    <property type="entry name" value="tRNAsynth_Ia_anticodon-bd"/>
</dbReference>
<dbReference type="Gene3D" id="1.10.730.10">
    <property type="entry name" value="Isoleucyl-tRNA Synthetase, Domain 1"/>
    <property type="match status" value="2"/>
</dbReference>
<dbReference type="GeneID" id="20526148"/>
<dbReference type="SUPFAM" id="SSF52374">
    <property type="entry name" value="Nucleotidylyl transferase"/>
    <property type="match status" value="1"/>
</dbReference>
<dbReference type="OMA" id="GIEHACM"/>
<dbReference type="EC" id="6.1.1.4" evidence="2"/>
<dbReference type="CDD" id="cd00812">
    <property type="entry name" value="LeuRS_core"/>
    <property type="match status" value="1"/>
</dbReference>
<dbReference type="eggNOG" id="KOG0435">
    <property type="taxonomic scope" value="Eukaryota"/>
</dbReference>
<dbReference type="Proteomes" id="UP000030693">
    <property type="component" value="Unassembled WGS sequence"/>
</dbReference>
<feature type="domain" description="Aminoacyl-tRNA synthetase class Ia" evidence="11">
    <location>
        <begin position="500"/>
        <end position="666"/>
    </location>
</feature>
<dbReference type="OrthoDB" id="15954at2759"/>
<evidence type="ECO:0000256" key="2">
    <source>
        <dbReference type="ARBA" id="ARBA00013164"/>
    </source>
</evidence>
<feature type="domain" description="Aminoacyl-tRNA synthetase class Ia" evidence="11">
    <location>
        <begin position="96"/>
        <end position="279"/>
    </location>
</feature>
<comment type="catalytic activity">
    <reaction evidence="9">
        <text>tRNA(Leu) + L-leucine + ATP = L-leucyl-tRNA(Leu) + AMP + diphosphate</text>
        <dbReference type="Rhea" id="RHEA:11688"/>
        <dbReference type="Rhea" id="RHEA-COMP:9613"/>
        <dbReference type="Rhea" id="RHEA-COMP:9622"/>
        <dbReference type="ChEBI" id="CHEBI:30616"/>
        <dbReference type="ChEBI" id="CHEBI:33019"/>
        <dbReference type="ChEBI" id="CHEBI:57427"/>
        <dbReference type="ChEBI" id="CHEBI:78442"/>
        <dbReference type="ChEBI" id="CHEBI:78494"/>
        <dbReference type="ChEBI" id="CHEBI:456215"/>
        <dbReference type="EC" id="6.1.1.4"/>
    </reaction>
</comment>
<dbReference type="Gene3D" id="3.40.50.620">
    <property type="entry name" value="HUPs"/>
    <property type="match status" value="2"/>
</dbReference>
<dbReference type="PANTHER" id="PTHR43740">
    <property type="entry name" value="LEUCYL-TRNA SYNTHETASE"/>
    <property type="match status" value="1"/>
</dbReference>
<proteinExistence type="inferred from homology"/>
<dbReference type="RefSeq" id="XP_009493594.1">
    <property type="nucleotide sequence ID" value="XM_009495319.1"/>
</dbReference>
<evidence type="ECO:0000256" key="7">
    <source>
        <dbReference type="ARBA" id="ARBA00023146"/>
    </source>
</evidence>
<name>A0A058ZDI8_FONAL</name>
<protein>
    <recommendedName>
        <fullName evidence="2">leucine--tRNA ligase</fullName>
        <ecNumber evidence="2">6.1.1.4</ecNumber>
    </recommendedName>
    <alternativeName>
        <fullName evidence="8">Leucyl-tRNA synthetase</fullName>
    </alternativeName>
</protein>
<keyword evidence="4 10" id="KW-0547">Nucleotide-binding</keyword>
<dbReference type="GO" id="GO:0005739">
    <property type="term" value="C:mitochondrion"/>
    <property type="evidence" value="ECO:0007669"/>
    <property type="project" value="TreeGrafter"/>
</dbReference>
<feature type="domain" description="Methionyl/Valyl/Leucyl/Isoleucyl-tRNA synthetase anticodon-binding" evidence="12">
    <location>
        <begin position="796"/>
        <end position="908"/>
    </location>
</feature>
<gene>
    <name evidence="13" type="ORF">H696_01423</name>
</gene>
<evidence type="ECO:0000313" key="13">
    <source>
        <dbReference type="EMBL" id="KCV72016.1"/>
    </source>
</evidence>
<dbReference type="STRING" id="691883.A0A058ZDI8"/>
<evidence type="ECO:0000256" key="4">
    <source>
        <dbReference type="ARBA" id="ARBA00022741"/>
    </source>
</evidence>
<evidence type="ECO:0000256" key="1">
    <source>
        <dbReference type="ARBA" id="ARBA00005594"/>
    </source>
</evidence>
<dbReference type="AlphaFoldDB" id="A0A058ZDI8"/>
<accession>A0A058ZDI8</accession>
<dbReference type="Pfam" id="PF08264">
    <property type="entry name" value="Anticodon_1"/>
    <property type="match status" value="1"/>
</dbReference>
<dbReference type="GO" id="GO:0032543">
    <property type="term" value="P:mitochondrial translation"/>
    <property type="evidence" value="ECO:0007669"/>
    <property type="project" value="TreeGrafter"/>
</dbReference>
<keyword evidence="6 10" id="KW-0648">Protein biosynthesis</keyword>
<keyword evidence="14" id="KW-1185">Reference proteome</keyword>
<evidence type="ECO:0000256" key="8">
    <source>
        <dbReference type="ARBA" id="ARBA00030520"/>
    </source>
</evidence>